<evidence type="ECO:0000256" key="1">
    <source>
        <dbReference type="SAM" id="MobiDB-lite"/>
    </source>
</evidence>
<evidence type="ECO:0000256" key="2">
    <source>
        <dbReference type="SAM" id="Phobius"/>
    </source>
</evidence>
<organism evidence="4 5">
    <name type="scientific">Amycolatopsis acididurans</name>
    <dbReference type="NCBI Taxonomy" id="2724524"/>
    <lineage>
        <taxon>Bacteria</taxon>
        <taxon>Bacillati</taxon>
        <taxon>Actinomycetota</taxon>
        <taxon>Actinomycetes</taxon>
        <taxon>Pseudonocardiales</taxon>
        <taxon>Pseudonocardiaceae</taxon>
        <taxon>Amycolatopsis</taxon>
    </lineage>
</organism>
<keyword evidence="3" id="KW-0732">Signal</keyword>
<keyword evidence="5" id="KW-1185">Reference proteome</keyword>
<comment type="caution">
    <text evidence="4">The sequence shown here is derived from an EMBL/GenBank/DDBJ whole genome shotgun (WGS) entry which is preliminary data.</text>
</comment>
<keyword evidence="2" id="KW-0812">Transmembrane</keyword>
<keyword evidence="2" id="KW-0472">Membrane</keyword>
<evidence type="ECO:0000313" key="5">
    <source>
        <dbReference type="Proteomes" id="UP000715441"/>
    </source>
</evidence>
<reference evidence="4 5" key="1">
    <citation type="submission" date="2020-04" db="EMBL/GenBank/DDBJ databases">
        <title>Novel species.</title>
        <authorList>
            <person name="Teo W.F.A."/>
            <person name="Lipun K."/>
            <person name="Srisuk N."/>
            <person name="Duangmal K."/>
        </authorList>
    </citation>
    <scope>NUCLEOTIDE SEQUENCE [LARGE SCALE GENOMIC DNA]</scope>
    <source>
        <strain evidence="4 5">K13G38</strain>
    </source>
</reference>
<dbReference type="Proteomes" id="UP000715441">
    <property type="component" value="Unassembled WGS sequence"/>
</dbReference>
<feature type="compositionally biased region" description="Pro residues" evidence="1">
    <location>
        <begin position="148"/>
        <end position="161"/>
    </location>
</feature>
<dbReference type="EMBL" id="JAAXLS010000036">
    <property type="protein sequence ID" value="NKQ57449.1"/>
    <property type="molecule type" value="Genomic_DNA"/>
</dbReference>
<feature type="region of interest" description="Disordered" evidence="1">
    <location>
        <begin position="148"/>
        <end position="185"/>
    </location>
</feature>
<feature type="compositionally biased region" description="Low complexity" evidence="1">
    <location>
        <begin position="162"/>
        <end position="174"/>
    </location>
</feature>
<sequence length="276" mass="26977">MRSRRLLAAGTLTFFCVLSAPPVATAADSGPVIAGSCSATVTGKPGQQVMLDPASVEQPITGVLAGLDPLGVLTGSFGAAWRAAGPIPVGTVGTGDSEIGGSQVAGAVTGRLNEIPVVGPVLKPLVPGVTDLLGSLCGLLVRAEKPVAPPAGSPTAPPPSSAPADPTTSPSGSGRIADGGDASEGQGAVFGERLSDLLASGAAFSLNTAGVPGTGLDGAARAPQQSSLVNPAVQTGDARALPNAQRQLSAPILLAVVLLAVVSAQLVRRWALGTKV</sequence>
<accession>A0ABX1JCK2</accession>
<evidence type="ECO:0000256" key="3">
    <source>
        <dbReference type="SAM" id="SignalP"/>
    </source>
</evidence>
<evidence type="ECO:0000313" key="4">
    <source>
        <dbReference type="EMBL" id="NKQ57449.1"/>
    </source>
</evidence>
<protein>
    <submittedName>
        <fullName evidence="4">Uncharacterized protein</fullName>
    </submittedName>
</protein>
<name>A0ABX1JCK2_9PSEU</name>
<feature type="chain" id="PRO_5045539391" evidence="3">
    <location>
        <begin position="27"/>
        <end position="276"/>
    </location>
</feature>
<proteinExistence type="predicted"/>
<gene>
    <name evidence="4" type="ORF">HFP15_31750</name>
</gene>
<keyword evidence="2" id="KW-1133">Transmembrane helix</keyword>
<feature type="signal peptide" evidence="3">
    <location>
        <begin position="1"/>
        <end position="26"/>
    </location>
</feature>
<feature type="transmembrane region" description="Helical" evidence="2">
    <location>
        <begin position="248"/>
        <end position="267"/>
    </location>
</feature>
<dbReference type="RefSeq" id="WP_168520470.1">
    <property type="nucleotide sequence ID" value="NZ_JAAXLS010000036.1"/>
</dbReference>